<feature type="non-terminal residue" evidence="2">
    <location>
        <position position="96"/>
    </location>
</feature>
<dbReference type="EMBL" id="CADCXU010003636">
    <property type="protein sequence ID" value="CAA9995567.1"/>
    <property type="molecule type" value="Genomic_DNA"/>
</dbReference>
<reference evidence="2 3" key="1">
    <citation type="submission" date="2020-02" db="EMBL/GenBank/DDBJ databases">
        <authorList>
            <person name="Ferguson B K."/>
        </authorList>
    </citation>
    <scope>NUCLEOTIDE SEQUENCE [LARGE SCALE GENOMIC DNA]</scope>
</reference>
<dbReference type="EMBL" id="CADCXU010003647">
    <property type="protein sequence ID" value="CAA9995570.1"/>
    <property type="molecule type" value="Genomic_DNA"/>
</dbReference>
<dbReference type="AlphaFoldDB" id="A0A6H5FZV0"/>
<dbReference type="OrthoDB" id="5975154at2759"/>
<evidence type="ECO:0000313" key="2">
    <source>
        <dbReference type="EMBL" id="CAA9995570.1"/>
    </source>
</evidence>
<protein>
    <submittedName>
        <fullName evidence="2">Uncharacterized protein</fullName>
    </submittedName>
</protein>
<sequence length="96" mass="11099">MLSSGVSRPRSYRFHGTGIEFIWRFYWTEHFHHVCRFSGLIGALGGGYNGLPSMVGLDESLSDVAVRKKYPFELEKAIHNVKFIQHHTQRQDEFDA</sequence>
<gene>
    <name evidence="1" type="ORF">NTEN_LOCUS2358</name>
    <name evidence="2" type="ORF">NTEN_LOCUS2361</name>
</gene>
<dbReference type="Proteomes" id="UP000479000">
    <property type="component" value="Unassembled WGS sequence"/>
</dbReference>
<proteinExistence type="predicted"/>
<accession>A0A6H5FZV0</accession>
<evidence type="ECO:0000313" key="1">
    <source>
        <dbReference type="EMBL" id="CAA9995567.1"/>
    </source>
</evidence>
<keyword evidence="3" id="KW-1185">Reference proteome</keyword>
<evidence type="ECO:0000313" key="3">
    <source>
        <dbReference type="Proteomes" id="UP000479000"/>
    </source>
</evidence>
<organism evidence="2 3">
    <name type="scientific">Nesidiocoris tenuis</name>
    <dbReference type="NCBI Taxonomy" id="355587"/>
    <lineage>
        <taxon>Eukaryota</taxon>
        <taxon>Metazoa</taxon>
        <taxon>Ecdysozoa</taxon>
        <taxon>Arthropoda</taxon>
        <taxon>Hexapoda</taxon>
        <taxon>Insecta</taxon>
        <taxon>Pterygota</taxon>
        <taxon>Neoptera</taxon>
        <taxon>Paraneoptera</taxon>
        <taxon>Hemiptera</taxon>
        <taxon>Heteroptera</taxon>
        <taxon>Panheteroptera</taxon>
        <taxon>Cimicomorpha</taxon>
        <taxon>Miridae</taxon>
        <taxon>Dicyphina</taxon>
        <taxon>Nesidiocoris</taxon>
    </lineage>
</organism>
<name>A0A6H5FZV0_9HEMI</name>